<dbReference type="InterPro" id="IPR013766">
    <property type="entry name" value="Thioredoxin_domain"/>
</dbReference>
<evidence type="ECO:0000313" key="7">
    <source>
        <dbReference type="Proteomes" id="UP000198535"/>
    </source>
</evidence>
<dbReference type="GO" id="GO:0015035">
    <property type="term" value="F:protein-disulfide reductase activity"/>
    <property type="evidence" value="ECO:0007669"/>
    <property type="project" value="InterPro"/>
</dbReference>
<sequence>MDELESIRQKRMQELQHSLEQKQYPSSTVTISDALFDEFVSKYPLVLVDCWAPWCGPCRMLSPILDELATEMQGKVVFGKLNVDDEKMTAVKFGITSIPAMLIFKDGKFVDQLIGAVPKQNIIQKLQSYM</sequence>
<dbReference type="Gene3D" id="3.40.30.10">
    <property type="entry name" value="Glutaredoxin"/>
    <property type="match status" value="1"/>
</dbReference>
<evidence type="ECO:0000256" key="2">
    <source>
        <dbReference type="ARBA" id="ARBA00022982"/>
    </source>
</evidence>
<keyword evidence="2" id="KW-0249">Electron transport</keyword>
<evidence type="ECO:0000256" key="1">
    <source>
        <dbReference type="ARBA" id="ARBA00022448"/>
    </source>
</evidence>
<reference evidence="7" key="1">
    <citation type="submission" date="2016-10" db="EMBL/GenBank/DDBJ databases">
        <authorList>
            <person name="Varghese N."/>
            <person name="Submissions S."/>
        </authorList>
    </citation>
    <scope>NUCLEOTIDE SEQUENCE [LARGE SCALE GENOMIC DNA]</scope>
    <source>
        <strain evidence="7">Mob M</strain>
    </source>
</reference>
<dbReference type="EMBL" id="FOUJ01000005">
    <property type="protein sequence ID" value="SFM79530.1"/>
    <property type="molecule type" value="Genomic_DNA"/>
</dbReference>
<evidence type="ECO:0000256" key="4">
    <source>
        <dbReference type="ARBA" id="ARBA00023284"/>
    </source>
</evidence>
<proteinExistence type="predicted"/>
<dbReference type="PANTHER" id="PTHR45663:SF11">
    <property type="entry name" value="GEO12009P1"/>
    <property type="match status" value="1"/>
</dbReference>
<dbReference type="NCBIfam" id="TIGR01068">
    <property type="entry name" value="thioredoxin"/>
    <property type="match status" value="1"/>
</dbReference>
<dbReference type="GO" id="GO:0005737">
    <property type="term" value="C:cytoplasm"/>
    <property type="evidence" value="ECO:0007669"/>
    <property type="project" value="TreeGrafter"/>
</dbReference>
<dbReference type="OrthoDB" id="35385at2157"/>
<dbReference type="Proteomes" id="UP000198535">
    <property type="component" value="Unassembled WGS sequence"/>
</dbReference>
<dbReference type="PROSITE" id="PS51352">
    <property type="entry name" value="THIOREDOXIN_2"/>
    <property type="match status" value="1"/>
</dbReference>
<feature type="domain" description="Thioredoxin" evidence="5">
    <location>
        <begin position="18"/>
        <end position="130"/>
    </location>
</feature>
<protein>
    <submittedName>
        <fullName evidence="6">Thioredoxin</fullName>
    </submittedName>
</protein>
<organism evidence="6 7">
    <name type="scientific">Methanolobus profundi</name>
    <dbReference type="NCBI Taxonomy" id="487685"/>
    <lineage>
        <taxon>Archaea</taxon>
        <taxon>Methanobacteriati</taxon>
        <taxon>Methanobacteriota</taxon>
        <taxon>Stenosarchaea group</taxon>
        <taxon>Methanomicrobia</taxon>
        <taxon>Methanosarcinales</taxon>
        <taxon>Methanosarcinaceae</taxon>
        <taxon>Methanolobus</taxon>
    </lineage>
</organism>
<dbReference type="InterPro" id="IPR036249">
    <property type="entry name" value="Thioredoxin-like_sf"/>
</dbReference>
<dbReference type="CDD" id="cd02947">
    <property type="entry name" value="TRX_family"/>
    <property type="match status" value="1"/>
</dbReference>
<dbReference type="PANTHER" id="PTHR45663">
    <property type="entry name" value="GEO12009P1"/>
    <property type="match status" value="1"/>
</dbReference>
<name>A0A1I4TSH6_9EURY</name>
<keyword evidence="1" id="KW-0813">Transport</keyword>
<dbReference type="PROSITE" id="PS00194">
    <property type="entry name" value="THIOREDOXIN_1"/>
    <property type="match status" value="1"/>
</dbReference>
<evidence type="ECO:0000256" key="3">
    <source>
        <dbReference type="ARBA" id="ARBA00023157"/>
    </source>
</evidence>
<dbReference type="Pfam" id="PF00085">
    <property type="entry name" value="Thioredoxin"/>
    <property type="match status" value="1"/>
</dbReference>
<evidence type="ECO:0000313" key="6">
    <source>
        <dbReference type="EMBL" id="SFM79530.1"/>
    </source>
</evidence>
<dbReference type="RefSeq" id="WP_091937281.1">
    <property type="nucleotide sequence ID" value="NZ_FOUJ01000005.1"/>
</dbReference>
<dbReference type="InterPro" id="IPR017937">
    <property type="entry name" value="Thioredoxin_CS"/>
</dbReference>
<keyword evidence="7" id="KW-1185">Reference proteome</keyword>
<dbReference type="FunFam" id="3.40.30.10:FF:000001">
    <property type="entry name" value="Thioredoxin"/>
    <property type="match status" value="1"/>
</dbReference>
<gene>
    <name evidence="6" type="ORF">SAMN04488696_2427</name>
</gene>
<dbReference type="PRINTS" id="PR00421">
    <property type="entry name" value="THIOREDOXIN"/>
</dbReference>
<accession>A0A1I4TSH6</accession>
<dbReference type="SUPFAM" id="SSF52833">
    <property type="entry name" value="Thioredoxin-like"/>
    <property type="match status" value="1"/>
</dbReference>
<keyword evidence="4" id="KW-0676">Redox-active center</keyword>
<dbReference type="AlphaFoldDB" id="A0A1I4TSH6"/>
<evidence type="ECO:0000259" key="5">
    <source>
        <dbReference type="PROSITE" id="PS51352"/>
    </source>
</evidence>
<dbReference type="STRING" id="487685.SAMN04488696_2427"/>
<dbReference type="InterPro" id="IPR005746">
    <property type="entry name" value="Thioredoxin"/>
</dbReference>
<keyword evidence="3" id="KW-1015">Disulfide bond</keyword>